<gene>
    <name evidence="2" type="ORF">KI387_027525</name>
</gene>
<dbReference type="Proteomes" id="UP000824469">
    <property type="component" value="Unassembled WGS sequence"/>
</dbReference>
<keyword evidence="3" id="KW-1185">Reference proteome</keyword>
<sequence length="174" mass="19504">KYAKKTKQKGKLIEVNDDQNSTEEKLDEMINLVGGFDLIIGGIPWKDLTGSRELGDSRVSRWNFIAEPESGNFENLNLRVSDFQTPESVFPWRRQSGKCAKNSVRLRWIERPGCAWFQLLSSCKNAAGSGSSDLGPQWALGRIISGGLVNHHSRKHQKQHNGRSASQKELLGEL</sequence>
<dbReference type="EMBL" id="JAHRHJ020000006">
    <property type="protein sequence ID" value="KAH9312490.1"/>
    <property type="molecule type" value="Genomic_DNA"/>
</dbReference>
<organism evidence="2 3">
    <name type="scientific">Taxus chinensis</name>
    <name type="common">Chinese yew</name>
    <name type="synonym">Taxus wallichiana var. chinensis</name>
    <dbReference type="NCBI Taxonomy" id="29808"/>
    <lineage>
        <taxon>Eukaryota</taxon>
        <taxon>Viridiplantae</taxon>
        <taxon>Streptophyta</taxon>
        <taxon>Embryophyta</taxon>
        <taxon>Tracheophyta</taxon>
        <taxon>Spermatophyta</taxon>
        <taxon>Pinopsida</taxon>
        <taxon>Pinidae</taxon>
        <taxon>Conifers II</taxon>
        <taxon>Cupressales</taxon>
        <taxon>Taxaceae</taxon>
        <taxon>Taxus</taxon>
    </lineage>
</organism>
<dbReference type="Gene3D" id="3.40.50.150">
    <property type="entry name" value="Vaccinia Virus protein VP39"/>
    <property type="match status" value="1"/>
</dbReference>
<evidence type="ECO:0000313" key="3">
    <source>
        <dbReference type="Proteomes" id="UP000824469"/>
    </source>
</evidence>
<dbReference type="InterPro" id="IPR029063">
    <property type="entry name" value="SAM-dependent_MTases_sf"/>
</dbReference>
<evidence type="ECO:0000313" key="2">
    <source>
        <dbReference type="EMBL" id="KAH9312490.1"/>
    </source>
</evidence>
<dbReference type="AlphaFoldDB" id="A0AA38FY54"/>
<comment type="caution">
    <text evidence="2">The sequence shown here is derived from an EMBL/GenBank/DDBJ whole genome shotgun (WGS) entry which is preliminary data.</text>
</comment>
<feature type="compositionally biased region" description="Basic residues" evidence="1">
    <location>
        <begin position="151"/>
        <end position="161"/>
    </location>
</feature>
<feature type="non-terminal residue" evidence="2">
    <location>
        <position position="174"/>
    </location>
</feature>
<proteinExistence type="predicted"/>
<protein>
    <submittedName>
        <fullName evidence="2">Uncharacterized protein</fullName>
    </submittedName>
</protein>
<feature type="region of interest" description="Disordered" evidence="1">
    <location>
        <begin position="151"/>
        <end position="174"/>
    </location>
</feature>
<name>A0AA38FY54_TAXCH</name>
<feature type="non-terminal residue" evidence="2">
    <location>
        <position position="1"/>
    </location>
</feature>
<accession>A0AA38FY54</accession>
<evidence type="ECO:0000256" key="1">
    <source>
        <dbReference type="SAM" id="MobiDB-lite"/>
    </source>
</evidence>
<reference evidence="2 3" key="1">
    <citation type="journal article" date="2021" name="Nat. Plants">
        <title>The Taxus genome provides insights into paclitaxel biosynthesis.</title>
        <authorList>
            <person name="Xiong X."/>
            <person name="Gou J."/>
            <person name="Liao Q."/>
            <person name="Li Y."/>
            <person name="Zhou Q."/>
            <person name="Bi G."/>
            <person name="Li C."/>
            <person name="Du R."/>
            <person name="Wang X."/>
            <person name="Sun T."/>
            <person name="Guo L."/>
            <person name="Liang H."/>
            <person name="Lu P."/>
            <person name="Wu Y."/>
            <person name="Zhang Z."/>
            <person name="Ro D.K."/>
            <person name="Shang Y."/>
            <person name="Huang S."/>
            <person name="Yan J."/>
        </authorList>
    </citation>
    <scope>NUCLEOTIDE SEQUENCE [LARGE SCALE GENOMIC DNA]</scope>
    <source>
        <strain evidence="2">Ta-2019</strain>
    </source>
</reference>